<keyword evidence="7 12" id="KW-0479">Metal-binding</keyword>
<name>A0A285VRD1_9MICO</name>
<dbReference type="PANTHER" id="PTHR11709">
    <property type="entry name" value="MULTI-COPPER OXIDASE"/>
    <property type="match status" value="1"/>
</dbReference>
<feature type="transmembrane region" description="Helical" evidence="14">
    <location>
        <begin position="369"/>
        <end position="388"/>
    </location>
</feature>
<evidence type="ECO:0000256" key="3">
    <source>
        <dbReference type="ARBA" id="ARBA00010609"/>
    </source>
</evidence>
<keyword evidence="14" id="KW-0812">Transmembrane</keyword>
<sequence>MSAPSLPAGPSSSRPPRPARGAGAGTGRGRWALRDYPGLLWLVLAVLMTLVHPFVPGSRWLMVHLVLLGALTHSIMVWSTHFTQALLKTAPGLDDRRVQARRLLLLLVGTAVTLVGVPTGWWPVTVVGASLVTVAVVWHGVQLWRRLRVALPGRFRITVRYYLAAAVCLPVGAALGATLALGLGDPLHGRFLLAHVAVNVLGWVGLTVTGTLLTLWPTMLRTPIGPAAERRATEALPLLVASLSLLVVAGVAGVRLLALLALTGYAVALLWWASAALAPVRKAPPREFAPASVGLSLLWWLGGIVVVLVRLARSETWGEFTTGFGTVSAILVVGFAGQLLPGALSYLVPSVLGGGKTVVRAGQRWFDRFGTVRLVTVNLGLLLCLLPVPSWVRVLVSGLVLLALAAFVPLMIGGILASVRARREVAEAQARGERPAGARPAPGLAAGAPDRMPSVWSGGQLVGALSALVLAVSVGVALDPAAAGLGGGSGTVSGGRTAVEPTGRTTTVQVRALDMRFEPSSVEVPAGDRLVVELVNEDRSTVHDLQLLDERTPRLAPGEGATLDLGVVGESVEGWCTIVGHRQMGMTFDVVVTGGTDAGTTGPGSATGAAGGTGSAGAGTAYPSSATPSLDPDAVVAAPVDPVLAPLTDERVHRLTLEVEEVELEVAPGVTQTRWTFGGQVPGPTLHGRVGDVFEITLVNDGSIGHSIDFHAGALAPDRPMRTIAPGESLVYRFTATRAGIWMYHCSTMPMSSHIAAGMHGAVVIEPEEGLPEVDREYVLVQSEVYLATGTGQGEVEAAEVDADAVAAERPAFVTFNGIANQYDQHPLAARVGERVRIWVLDAGPSRASSFHVVGGQFDTVYAEGAYLLGPRAEGSGAQTLGLQAAQGGFVELTFPEAGHYPAVSHVMVDAERGAHAVVAVTG</sequence>
<keyword evidence="14" id="KW-0472">Membrane</keyword>
<evidence type="ECO:0000256" key="12">
    <source>
        <dbReference type="PIRSR" id="PIRSR601287-1"/>
    </source>
</evidence>
<feature type="transmembrane region" description="Helical" evidence="14">
    <location>
        <begin position="192"/>
        <end position="215"/>
    </location>
</feature>
<dbReference type="Gene3D" id="2.60.40.420">
    <property type="entry name" value="Cupredoxins - blue copper proteins"/>
    <property type="match status" value="3"/>
</dbReference>
<dbReference type="Proteomes" id="UP000219688">
    <property type="component" value="Unassembled WGS sequence"/>
</dbReference>
<evidence type="ECO:0000313" key="17">
    <source>
        <dbReference type="Proteomes" id="UP000219688"/>
    </source>
</evidence>
<accession>A0A285VRD1</accession>
<feature type="binding site" description="type 1 copper site" evidence="12">
    <location>
        <position position="754"/>
    </location>
    <ligand>
        <name>Cu cation</name>
        <dbReference type="ChEBI" id="CHEBI:23378"/>
        <label>1</label>
    </ligand>
</feature>
<dbReference type="SUPFAM" id="SSF49503">
    <property type="entry name" value="Cupredoxins"/>
    <property type="match status" value="3"/>
</dbReference>
<reference evidence="17" key="1">
    <citation type="submission" date="2017-08" db="EMBL/GenBank/DDBJ databases">
        <authorList>
            <person name="Varghese N."/>
            <person name="Submissions S."/>
        </authorList>
    </citation>
    <scope>NUCLEOTIDE SEQUENCE [LARGE SCALE GENOMIC DNA]</scope>
    <source>
        <strain evidence="17">USBA17B2</strain>
    </source>
</reference>
<evidence type="ECO:0000256" key="8">
    <source>
        <dbReference type="ARBA" id="ARBA00022737"/>
    </source>
</evidence>
<dbReference type="InterPro" id="IPR001287">
    <property type="entry name" value="NO2-reductase_Cu"/>
</dbReference>
<dbReference type="InterPro" id="IPR011707">
    <property type="entry name" value="Cu-oxidase-like_N"/>
</dbReference>
<feature type="transmembrane region" description="Helical" evidence="14">
    <location>
        <begin position="324"/>
        <end position="348"/>
    </location>
</feature>
<evidence type="ECO:0000256" key="11">
    <source>
        <dbReference type="ARBA" id="ARBA00049340"/>
    </source>
</evidence>
<feature type="compositionally biased region" description="Low complexity" evidence="13">
    <location>
        <begin position="1"/>
        <end position="12"/>
    </location>
</feature>
<feature type="transmembrane region" description="Helical" evidence="14">
    <location>
        <begin position="235"/>
        <end position="252"/>
    </location>
</feature>
<gene>
    <name evidence="16" type="ORF">SAMN05421879_1084</name>
</gene>
<dbReference type="PANTHER" id="PTHR11709:SF394">
    <property type="entry name" value="FI03373P-RELATED"/>
    <property type="match status" value="1"/>
</dbReference>
<feature type="binding site" description="type 1 copper site" evidence="12">
    <location>
        <position position="711"/>
    </location>
    <ligand>
        <name>Cu cation</name>
        <dbReference type="ChEBI" id="CHEBI:23378"/>
        <label>1</label>
    </ligand>
</feature>
<organism evidence="16 17">
    <name type="scientific">Ornithinimicrobium cerasi</name>
    <dbReference type="NCBI Taxonomy" id="2248773"/>
    <lineage>
        <taxon>Bacteria</taxon>
        <taxon>Bacillati</taxon>
        <taxon>Actinomycetota</taxon>
        <taxon>Actinomycetes</taxon>
        <taxon>Micrococcales</taxon>
        <taxon>Ornithinimicrobiaceae</taxon>
        <taxon>Ornithinimicrobium</taxon>
    </lineage>
</organism>
<dbReference type="Pfam" id="PF07732">
    <property type="entry name" value="Cu-oxidase_3"/>
    <property type="match status" value="1"/>
</dbReference>
<proteinExistence type="inferred from homology"/>
<keyword evidence="10 12" id="KW-0186">Copper</keyword>
<evidence type="ECO:0000256" key="5">
    <source>
        <dbReference type="ARBA" id="ARBA00011882"/>
    </source>
</evidence>
<feature type="transmembrane region" description="Helical" evidence="14">
    <location>
        <begin position="461"/>
        <end position="478"/>
    </location>
</feature>
<evidence type="ECO:0000256" key="7">
    <source>
        <dbReference type="ARBA" id="ARBA00022723"/>
    </source>
</evidence>
<keyword evidence="14" id="KW-1133">Transmembrane helix</keyword>
<comment type="cofactor">
    <cofactor evidence="2 12">
        <name>Cu(2+)</name>
        <dbReference type="ChEBI" id="CHEBI:29036"/>
    </cofactor>
</comment>
<feature type="transmembrane region" description="Helical" evidence="14">
    <location>
        <begin position="38"/>
        <end position="55"/>
    </location>
</feature>
<dbReference type="InterPro" id="IPR045087">
    <property type="entry name" value="Cu-oxidase_fam"/>
</dbReference>
<feature type="transmembrane region" description="Helical" evidence="14">
    <location>
        <begin position="61"/>
        <end position="82"/>
    </location>
</feature>
<evidence type="ECO:0000256" key="13">
    <source>
        <dbReference type="SAM" id="MobiDB-lite"/>
    </source>
</evidence>
<evidence type="ECO:0000256" key="1">
    <source>
        <dbReference type="ARBA" id="ARBA00001960"/>
    </source>
</evidence>
<protein>
    <recommendedName>
        <fullName evidence="6">Copper-containing nitrite reductase</fullName>
        <ecNumber evidence="5">1.7.2.1</ecNumber>
    </recommendedName>
</protein>
<keyword evidence="9" id="KW-0560">Oxidoreductase</keyword>
<evidence type="ECO:0000256" key="9">
    <source>
        <dbReference type="ARBA" id="ARBA00023002"/>
    </source>
</evidence>
<evidence type="ECO:0000313" key="16">
    <source>
        <dbReference type="EMBL" id="SOC56503.1"/>
    </source>
</evidence>
<dbReference type="PRINTS" id="PR00695">
    <property type="entry name" value="CUNO2RDTASE"/>
</dbReference>
<feature type="binding site" description="type 1 copper site" evidence="12">
    <location>
        <position position="759"/>
    </location>
    <ligand>
        <name>Cu cation</name>
        <dbReference type="ChEBI" id="CHEBI:23378"/>
        <label>1</label>
    </ligand>
</feature>
<feature type="region of interest" description="Disordered" evidence="13">
    <location>
        <begin position="599"/>
        <end position="626"/>
    </location>
</feature>
<feature type="transmembrane region" description="Helical" evidence="14">
    <location>
        <begin position="127"/>
        <end position="147"/>
    </location>
</feature>
<comment type="subunit">
    <text evidence="4">Homotrimer.</text>
</comment>
<feature type="transmembrane region" description="Helical" evidence="14">
    <location>
        <begin position="159"/>
        <end position="180"/>
    </location>
</feature>
<evidence type="ECO:0000256" key="10">
    <source>
        <dbReference type="ARBA" id="ARBA00023008"/>
    </source>
</evidence>
<dbReference type="CDD" id="cd11020">
    <property type="entry name" value="CuRO_1_CuNIR"/>
    <property type="match status" value="1"/>
</dbReference>
<dbReference type="CDD" id="cd04208">
    <property type="entry name" value="CuRO_2_CuNIR"/>
    <property type="match status" value="1"/>
</dbReference>
<feature type="transmembrane region" description="Helical" evidence="14">
    <location>
        <begin position="103"/>
        <end position="121"/>
    </location>
</feature>
<feature type="domain" description="Plastocyanin-like" evidence="15">
    <location>
        <begin position="659"/>
        <end position="769"/>
    </location>
</feature>
<dbReference type="InterPro" id="IPR008972">
    <property type="entry name" value="Cupredoxin"/>
</dbReference>
<feature type="binding site" description="type 1 copper site" evidence="12">
    <location>
        <position position="706"/>
    </location>
    <ligand>
        <name>Cu cation</name>
        <dbReference type="ChEBI" id="CHEBI:23378"/>
        <label>1</label>
    </ligand>
</feature>
<dbReference type="GO" id="GO:0005507">
    <property type="term" value="F:copper ion binding"/>
    <property type="evidence" value="ECO:0007669"/>
    <property type="project" value="InterPro"/>
</dbReference>
<feature type="binding site" description="type 1 copper site" evidence="12">
    <location>
        <position position="746"/>
    </location>
    <ligand>
        <name>Cu cation</name>
        <dbReference type="ChEBI" id="CHEBI:23378"/>
        <label>1</label>
    </ligand>
</feature>
<comment type="catalytic activity">
    <reaction evidence="11">
        <text>nitric oxide + Fe(III)-[cytochrome c] + H2O = Fe(II)-[cytochrome c] + nitrite + 2 H(+)</text>
        <dbReference type="Rhea" id="RHEA:15233"/>
        <dbReference type="Rhea" id="RHEA-COMP:10350"/>
        <dbReference type="Rhea" id="RHEA-COMP:14399"/>
        <dbReference type="ChEBI" id="CHEBI:15377"/>
        <dbReference type="ChEBI" id="CHEBI:15378"/>
        <dbReference type="ChEBI" id="CHEBI:16301"/>
        <dbReference type="ChEBI" id="CHEBI:16480"/>
        <dbReference type="ChEBI" id="CHEBI:29033"/>
        <dbReference type="ChEBI" id="CHEBI:29034"/>
        <dbReference type="EC" id="1.7.2.1"/>
    </reaction>
</comment>
<feature type="compositionally biased region" description="Low complexity" evidence="13">
    <location>
        <begin position="599"/>
        <end position="608"/>
    </location>
</feature>
<comment type="cofactor">
    <cofactor evidence="1 12">
        <name>Cu(+)</name>
        <dbReference type="ChEBI" id="CHEBI:49552"/>
    </cofactor>
</comment>
<evidence type="ECO:0000259" key="15">
    <source>
        <dbReference type="Pfam" id="PF07732"/>
    </source>
</evidence>
<keyword evidence="17" id="KW-1185">Reference proteome</keyword>
<feature type="binding site" description="type 1 copper site" evidence="12">
    <location>
        <position position="906"/>
    </location>
    <ligand>
        <name>Cu cation</name>
        <dbReference type="ChEBI" id="CHEBI:23378"/>
        <label>1</label>
    </ligand>
</feature>
<feature type="transmembrane region" description="Helical" evidence="14">
    <location>
        <begin position="258"/>
        <end position="280"/>
    </location>
</feature>
<keyword evidence="8" id="KW-0677">Repeat</keyword>
<dbReference type="EC" id="1.7.2.1" evidence="5"/>
<evidence type="ECO:0000256" key="2">
    <source>
        <dbReference type="ARBA" id="ARBA00001973"/>
    </source>
</evidence>
<comment type="similarity">
    <text evidence="3">Belongs to the multicopper oxidase family.</text>
</comment>
<dbReference type="AlphaFoldDB" id="A0A285VRD1"/>
<feature type="transmembrane region" description="Helical" evidence="14">
    <location>
        <begin position="292"/>
        <end position="312"/>
    </location>
</feature>
<feature type="binding site" description="type 1 copper site" evidence="12">
    <location>
        <position position="745"/>
    </location>
    <ligand>
        <name>Cu cation</name>
        <dbReference type="ChEBI" id="CHEBI:23378"/>
        <label>1</label>
    </ligand>
</feature>
<dbReference type="EMBL" id="OBQK01000008">
    <property type="protein sequence ID" value="SOC56503.1"/>
    <property type="molecule type" value="Genomic_DNA"/>
</dbReference>
<dbReference type="GO" id="GO:0050421">
    <property type="term" value="F:nitrite reductase (NO-forming) activity"/>
    <property type="evidence" value="ECO:0007669"/>
    <property type="project" value="UniProtKB-EC"/>
</dbReference>
<feature type="region of interest" description="Disordered" evidence="13">
    <location>
        <begin position="1"/>
        <end position="27"/>
    </location>
</feature>
<dbReference type="STRING" id="1122622.GCA_000421185_03043"/>
<evidence type="ECO:0000256" key="14">
    <source>
        <dbReference type="SAM" id="Phobius"/>
    </source>
</evidence>
<evidence type="ECO:0000256" key="6">
    <source>
        <dbReference type="ARBA" id="ARBA00017290"/>
    </source>
</evidence>
<feature type="transmembrane region" description="Helical" evidence="14">
    <location>
        <begin position="394"/>
        <end position="417"/>
    </location>
</feature>
<evidence type="ECO:0000256" key="4">
    <source>
        <dbReference type="ARBA" id="ARBA00011233"/>
    </source>
</evidence>